<dbReference type="InterPro" id="IPR037108">
    <property type="entry name" value="TM1727-like_C_sf"/>
</dbReference>
<sequence>MQIVLIGAGRLATNLAVALHQVGHDIVAVYSRTMQSAQELAQRVGACPTDRIDKLPVRADAFILSVSDNALEDIARQVVKGREEQIFFHTAGSMSIDVLAHARHYGVFYPMQSFSKERLVDFSVIPLFVEGSDDQTLQTALALADSIKAKAYPLSSADRQYLHVAAVFACNFANHCYALSAEVLQRHGIDFRVMLPLIDETARKVHQLTPVEAQTGPAVRNDMNVVTHHLDLLSSTPWLATIYEEFSKDIQRTALTK</sequence>
<dbReference type="SUPFAM" id="SSF48179">
    <property type="entry name" value="6-phosphogluconate dehydrogenase C-terminal domain-like"/>
    <property type="match status" value="1"/>
</dbReference>
<keyword evidence="4" id="KW-1185">Reference proteome</keyword>
<evidence type="ECO:0000259" key="1">
    <source>
        <dbReference type="Pfam" id="PF10727"/>
    </source>
</evidence>
<dbReference type="PANTHER" id="PTHR40459">
    <property type="entry name" value="CONSERVED HYPOTHETICAL ALANINE AND LEUCINE RICH PROTEIN"/>
    <property type="match status" value="1"/>
</dbReference>
<dbReference type="EMBL" id="JADYTN010000013">
    <property type="protein sequence ID" value="MCF2563905.1"/>
    <property type="molecule type" value="Genomic_DNA"/>
</dbReference>
<feature type="domain" description="DUF2520" evidence="2">
    <location>
        <begin position="125"/>
        <end position="249"/>
    </location>
</feature>
<evidence type="ECO:0000313" key="3">
    <source>
        <dbReference type="EMBL" id="MCF2563905.1"/>
    </source>
</evidence>
<dbReference type="Gene3D" id="1.10.1040.20">
    <property type="entry name" value="ProC-like, C-terminal domain"/>
    <property type="match status" value="1"/>
</dbReference>
<dbReference type="InterPro" id="IPR019665">
    <property type="entry name" value="OxRdtase/DH_put_Rossmann_dom"/>
</dbReference>
<dbReference type="Gene3D" id="3.40.50.720">
    <property type="entry name" value="NAD(P)-binding Rossmann-like Domain"/>
    <property type="match status" value="1"/>
</dbReference>
<dbReference type="InterPro" id="IPR008927">
    <property type="entry name" value="6-PGluconate_DH-like_C_sf"/>
</dbReference>
<dbReference type="Pfam" id="PF10728">
    <property type="entry name" value="DUF2520"/>
    <property type="match status" value="1"/>
</dbReference>
<feature type="domain" description="Putative oxidoreductase/dehydrogenase Rossmann-like" evidence="1">
    <location>
        <begin position="3"/>
        <end position="105"/>
    </location>
</feature>
<dbReference type="SUPFAM" id="SSF51735">
    <property type="entry name" value="NAD(P)-binding Rossmann-fold domains"/>
    <property type="match status" value="1"/>
</dbReference>
<dbReference type="InterPro" id="IPR018931">
    <property type="entry name" value="DUF2520"/>
</dbReference>
<protein>
    <submittedName>
        <fullName evidence="3">DUF2520 domain-containing protein</fullName>
    </submittedName>
</protein>
<comment type="caution">
    <text evidence="3">The sequence shown here is derived from an EMBL/GenBank/DDBJ whole genome shotgun (WGS) entry which is preliminary data.</text>
</comment>
<dbReference type="Proteomes" id="UP001200470">
    <property type="component" value="Unassembled WGS sequence"/>
</dbReference>
<dbReference type="InterPro" id="IPR036291">
    <property type="entry name" value="NAD(P)-bd_dom_sf"/>
</dbReference>
<dbReference type="RefSeq" id="WP_094391047.1">
    <property type="nucleotide sequence ID" value="NZ_JADYTN010000013.1"/>
</dbReference>
<reference evidence="3 4" key="1">
    <citation type="submission" date="2020-12" db="EMBL/GenBank/DDBJ databases">
        <title>Whole genome sequences of gut porcine anaerobes.</title>
        <authorList>
            <person name="Kubasova T."/>
            <person name="Jahodarova E."/>
            <person name="Rychlik I."/>
        </authorList>
    </citation>
    <scope>NUCLEOTIDE SEQUENCE [LARGE SCALE GENOMIC DNA]</scope>
    <source>
        <strain evidence="3 4">An925</strain>
    </source>
</reference>
<organism evidence="3 4">
    <name type="scientific">Xylanibacter brevis</name>
    <dbReference type="NCBI Taxonomy" id="83231"/>
    <lineage>
        <taxon>Bacteria</taxon>
        <taxon>Pseudomonadati</taxon>
        <taxon>Bacteroidota</taxon>
        <taxon>Bacteroidia</taxon>
        <taxon>Bacteroidales</taxon>
        <taxon>Prevotellaceae</taxon>
        <taxon>Xylanibacter</taxon>
    </lineage>
</organism>
<evidence type="ECO:0000259" key="2">
    <source>
        <dbReference type="Pfam" id="PF10728"/>
    </source>
</evidence>
<gene>
    <name evidence="3" type="ORF">I6E12_07245</name>
</gene>
<dbReference type="Pfam" id="PF10727">
    <property type="entry name" value="Rossmann-like"/>
    <property type="match status" value="1"/>
</dbReference>
<evidence type="ECO:0000313" key="4">
    <source>
        <dbReference type="Proteomes" id="UP001200470"/>
    </source>
</evidence>
<name>A0ABS9CH77_9BACT</name>
<dbReference type="PANTHER" id="PTHR40459:SF1">
    <property type="entry name" value="CONSERVED HYPOTHETICAL ALANINE AND LEUCINE RICH PROTEIN"/>
    <property type="match status" value="1"/>
</dbReference>
<proteinExistence type="predicted"/>
<accession>A0ABS9CH77</accession>